<evidence type="ECO:0000313" key="2">
    <source>
        <dbReference type="EMBL" id="SDP78854.1"/>
    </source>
</evidence>
<feature type="domain" description="YcaO" evidence="1">
    <location>
        <begin position="60"/>
        <end position="435"/>
    </location>
</feature>
<dbReference type="NCBIfam" id="TIGR00702">
    <property type="entry name" value="YcaO-type kinase domain"/>
    <property type="match status" value="1"/>
</dbReference>
<dbReference type="PANTHER" id="PTHR37809">
    <property type="entry name" value="RIBOSOMAL PROTEIN S12 METHYLTHIOTRANSFERASE ACCESSORY FACTOR YCAO"/>
    <property type="match status" value="1"/>
</dbReference>
<organism evidence="2 3">
    <name type="scientific">Clostridium gasigenes</name>
    <dbReference type="NCBI Taxonomy" id="94869"/>
    <lineage>
        <taxon>Bacteria</taxon>
        <taxon>Bacillati</taxon>
        <taxon>Bacillota</taxon>
        <taxon>Clostridia</taxon>
        <taxon>Eubacteriales</taxon>
        <taxon>Clostridiaceae</taxon>
        <taxon>Clostridium</taxon>
    </lineage>
</organism>
<keyword evidence="3" id="KW-1185">Reference proteome</keyword>
<dbReference type="EMBL" id="FNJM01000017">
    <property type="protein sequence ID" value="SDP78854.1"/>
    <property type="molecule type" value="Genomic_DNA"/>
</dbReference>
<protein>
    <submittedName>
        <fullName evidence="2">Ribosomal protein S12 methylthiotransferase accessory factor</fullName>
    </submittedName>
</protein>
<dbReference type="GO" id="GO:0016740">
    <property type="term" value="F:transferase activity"/>
    <property type="evidence" value="ECO:0007669"/>
    <property type="project" value="UniProtKB-KW"/>
</dbReference>
<dbReference type="PANTHER" id="PTHR37809:SF1">
    <property type="entry name" value="RIBOSOMAL PROTEIN S12 METHYLTHIOTRANSFERASE ACCESSORY FACTOR YCAO"/>
    <property type="match status" value="1"/>
</dbReference>
<reference evidence="2 3" key="1">
    <citation type="submission" date="2016-10" db="EMBL/GenBank/DDBJ databases">
        <authorList>
            <person name="de Groot N.N."/>
        </authorList>
    </citation>
    <scope>NUCLEOTIDE SEQUENCE [LARGE SCALE GENOMIC DNA]</scope>
    <source>
        <strain evidence="2 3">DSM 12272</strain>
    </source>
</reference>
<sequence length="598" mass="69868">MIRYKDINLKDNNPDTTISNIKNILNEIGINTSESNWYNSLENYHSVTIRINNTNLSTNGKGISPSYALASAYGELMERLQNQAFFKLSVDVSPRALKYKGFYYCPDEKNMSLDQILKFDNEWFKIQDKLIKKEIDIKKLMKKWMQIAYEDFEDDIICIPYNNLYSKRKSYIPIKMVSKMYMSNGMCAGNTREEALVQGLSEIFERYVNKKILMENIIPPDIPKNYIAKYPLLNKMINELEESGDYKVIVKDCSLGKGYPVIGVIVINRLNQTYFVKFGAHPKFEIALQRTLTELLQGQHAKMLKGVTEFSSIPKVENLHNNMIGILVNGSGVYHKELFSSNYSYEFNEFLSGYSDKNSDMLKYLLDILEKEEYSVFVRDVSFLGFPSYHVIVPGFSEVESIDDIEALDSYIKFVSIKKYLRNINSLNSNECRYLVDTLNSLNIKNKLSVPKILNLNMINNFNWYYSDIELLKCVLCYKNGEFENSFSYIDEFIKKLKNPTLDIYNYTYYRCVRDFIGNKASNFNLDENIELLENFYSTEIINDVVDNFHDNNKVIDNFESISCWNCNKCLYSNKCFSQEHDRIFMILKDRYDLNKMG</sequence>
<evidence type="ECO:0000259" key="1">
    <source>
        <dbReference type="PROSITE" id="PS51664"/>
    </source>
</evidence>
<proteinExistence type="predicted"/>
<keyword evidence="2" id="KW-0808">Transferase</keyword>
<dbReference type="STRING" id="94869.SAMN04488529_11741"/>
<keyword evidence="2" id="KW-0689">Ribosomal protein</keyword>
<name>A0A1H0VKK0_9CLOT</name>
<dbReference type="Proteomes" id="UP000198597">
    <property type="component" value="Unassembled WGS sequence"/>
</dbReference>
<dbReference type="InterPro" id="IPR003776">
    <property type="entry name" value="YcaO-like_dom"/>
</dbReference>
<evidence type="ECO:0000313" key="3">
    <source>
        <dbReference type="Proteomes" id="UP000198597"/>
    </source>
</evidence>
<dbReference type="Gene3D" id="3.30.160.660">
    <property type="match status" value="1"/>
</dbReference>
<dbReference type="AlphaFoldDB" id="A0A1H0VKK0"/>
<accession>A0A1H0VKK0</accession>
<dbReference type="Pfam" id="PF02624">
    <property type="entry name" value="YcaO"/>
    <property type="match status" value="1"/>
</dbReference>
<keyword evidence="2" id="KW-0687">Ribonucleoprotein</keyword>
<dbReference type="GO" id="GO:0005840">
    <property type="term" value="C:ribosome"/>
    <property type="evidence" value="ECO:0007669"/>
    <property type="project" value="UniProtKB-KW"/>
</dbReference>
<dbReference type="PROSITE" id="PS51664">
    <property type="entry name" value="YCAO"/>
    <property type="match status" value="1"/>
</dbReference>
<dbReference type="RefSeq" id="WP_175490902.1">
    <property type="nucleotide sequence ID" value="NZ_FNJM01000017.1"/>
</dbReference>
<dbReference type="Gene3D" id="3.30.40.250">
    <property type="match status" value="1"/>
</dbReference>
<dbReference type="Gene3D" id="3.30.1330.230">
    <property type="match status" value="1"/>
</dbReference>
<gene>
    <name evidence="2" type="ORF">SAMN04488529_11741</name>
</gene>